<sequence>MRTRSQSRNNFPQQEASPAIVEPLRIELPFLEDQFQEDPPKDPPEVPMADNQTMAELSKHPPRDSLNSAAGGNFLDKMPRECLKIIESKSKDLVRALLLDKRNQSSALASSSTRALVKAVEPNCFTCGGGQPLEGCLLVLPKQQLTKGMFVWSCRVGSLLGGMLFGAARVGSLLGGHLFGAAKVGSHRMGAFVWCCQGRQQLRRVLVWTWVSSRTYNKDLGNQSDSPNIVVQKDLSKPVTAQSLPENEKDQLLKQIASFESKLASQDIRSYQKEYHELRTSYNALKVNFDSLNWKRMATNVSKKVHMGESSKPFSKRVSQFTTYSLQKDRKFSKNSQKGFKTRDSNAKNHSFETSHSYFTPVKQMWRSIKESQTFESSTS</sequence>
<evidence type="ECO:0000256" key="1">
    <source>
        <dbReference type="SAM" id="MobiDB-lite"/>
    </source>
</evidence>
<accession>A0A6L2MIJ3</accession>
<evidence type="ECO:0000313" key="2">
    <source>
        <dbReference type="EMBL" id="GEU73786.1"/>
    </source>
</evidence>
<dbReference type="EMBL" id="BKCJ010006757">
    <property type="protein sequence ID" value="GEU73786.1"/>
    <property type="molecule type" value="Genomic_DNA"/>
</dbReference>
<dbReference type="AlphaFoldDB" id="A0A6L2MIJ3"/>
<organism evidence="2">
    <name type="scientific">Tanacetum cinerariifolium</name>
    <name type="common">Dalmatian daisy</name>
    <name type="synonym">Chrysanthemum cinerariifolium</name>
    <dbReference type="NCBI Taxonomy" id="118510"/>
    <lineage>
        <taxon>Eukaryota</taxon>
        <taxon>Viridiplantae</taxon>
        <taxon>Streptophyta</taxon>
        <taxon>Embryophyta</taxon>
        <taxon>Tracheophyta</taxon>
        <taxon>Spermatophyta</taxon>
        <taxon>Magnoliopsida</taxon>
        <taxon>eudicotyledons</taxon>
        <taxon>Gunneridae</taxon>
        <taxon>Pentapetalae</taxon>
        <taxon>asterids</taxon>
        <taxon>campanulids</taxon>
        <taxon>Asterales</taxon>
        <taxon>Asteraceae</taxon>
        <taxon>Asteroideae</taxon>
        <taxon>Anthemideae</taxon>
        <taxon>Anthemidinae</taxon>
        <taxon>Tanacetum</taxon>
    </lineage>
</organism>
<feature type="region of interest" description="Disordered" evidence="1">
    <location>
        <begin position="333"/>
        <end position="353"/>
    </location>
</feature>
<proteinExistence type="predicted"/>
<comment type="caution">
    <text evidence="2">The sequence shown here is derived from an EMBL/GenBank/DDBJ whole genome shotgun (WGS) entry which is preliminary data.</text>
</comment>
<feature type="compositionally biased region" description="Polar residues" evidence="1">
    <location>
        <begin position="1"/>
        <end position="16"/>
    </location>
</feature>
<reference evidence="2" key="1">
    <citation type="journal article" date="2019" name="Sci. Rep.">
        <title>Draft genome of Tanacetum cinerariifolium, the natural source of mosquito coil.</title>
        <authorList>
            <person name="Yamashiro T."/>
            <person name="Shiraishi A."/>
            <person name="Satake H."/>
            <person name="Nakayama K."/>
        </authorList>
    </citation>
    <scope>NUCLEOTIDE SEQUENCE</scope>
</reference>
<gene>
    <name evidence="2" type="ORF">Tci_045764</name>
</gene>
<feature type="compositionally biased region" description="Basic and acidic residues" evidence="1">
    <location>
        <begin position="341"/>
        <end position="353"/>
    </location>
</feature>
<feature type="region of interest" description="Disordered" evidence="1">
    <location>
        <begin position="1"/>
        <end position="22"/>
    </location>
</feature>
<protein>
    <recommendedName>
        <fullName evidence="3">Reverse transcriptase domain-containing protein</fullName>
    </recommendedName>
</protein>
<name>A0A6L2MIJ3_TANCI</name>
<evidence type="ECO:0008006" key="3">
    <source>
        <dbReference type="Google" id="ProtNLM"/>
    </source>
</evidence>